<comment type="caution">
    <text evidence="1">The sequence shown here is derived from an EMBL/GenBank/DDBJ whole genome shotgun (WGS) entry which is preliminary data.</text>
</comment>
<keyword evidence="2" id="KW-1185">Reference proteome</keyword>
<name>A0ABQ2V6F8_9ACTN</name>
<reference evidence="2" key="1">
    <citation type="journal article" date="2019" name="Int. J. Syst. Evol. Microbiol.">
        <title>The Global Catalogue of Microorganisms (GCM) 10K type strain sequencing project: providing services to taxonomists for standard genome sequencing and annotation.</title>
        <authorList>
            <consortium name="The Broad Institute Genomics Platform"/>
            <consortium name="The Broad Institute Genome Sequencing Center for Infectious Disease"/>
            <person name="Wu L."/>
            <person name="Ma J."/>
        </authorList>
    </citation>
    <scope>NUCLEOTIDE SEQUENCE [LARGE SCALE GENOMIC DNA]</scope>
    <source>
        <strain evidence="2">JCM 3399</strain>
    </source>
</reference>
<organism evidence="1 2">
    <name type="scientific">Streptomyces albospinus</name>
    <dbReference type="NCBI Taxonomy" id="285515"/>
    <lineage>
        <taxon>Bacteria</taxon>
        <taxon>Bacillati</taxon>
        <taxon>Actinomycetota</taxon>
        <taxon>Actinomycetes</taxon>
        <taxon>Kitasatosporales</taxon>
        <taxon>Streptomycetaceae</taxon>
        <taxon>Streptomyces</taxon>
    </lineage>
</organism>
<proteinExistence type="predicted"/>
<dbReference type="Proteomes" id="UP000654471">
    <property type="component" value="Unassembled WGS sequence"/>
</dbReference>
<dbReference type="EMBL" id="BMRP01000014">
    <property type="protein sequence ID" value="GGU71433.1"/>
    <property type="molecule type" value="Genomic_DNA"/>
</dbReference>
<accession>A0ABQ2V6F8</accession>
<evidence type="ECO:0000313" key="1">
    <source>
        <dbReference type="EMBL" id="GGU71433.1"/>
    </source>
</evidence>
<protein>
    <submittedName>
        <fullName evidence="1">Uncharacterized protein</fullName>
    </submittedName>
</protein>
<evidence type="ECO:0000313" key="2">
    <source>
        <dbReference type="Proteomes" id="UP000654471"/>
    </source>
</evidence>
<gene>
    <name evidence="1" type="ORF">GCM10010211_41300</name>
</gene>
<sequence>MTTTPHHHAYLWLGHGDVLVKPGDAQRRPTHPEFRSAQVMPLECADWLLKPAGRIAATFHEPTDGADWYAEQIAHHAALFTGTYAPPAARQETVRALGAGEDRVGGWWVTGNRFLSISVVACSPHRIRPAYVCPQRQ</sequence>
<dbReference type="RefSeq" id="WP_189302047.1">
    <property type="nucleotide sequence ID" value="NZ_BMRP01000014.1"/>
</dbReference>